<evidence type="ECO:0000256" key="4">
    <source>
        <dbReference type="HAMAP-Rule" id="MF_03044"/>
    </source>
</evidence>
<dbReference type="PANTHER" id="PTHR21008">
    <property type="entry name" value="S-ADENOSYLMETHIONINE SENSOR UPSTREAM OF MTORC1-RELATED"/>
    <property type="match status" value="1"/>
</dbReference>
<keyword evidence="7" id="KW-1185">Reference proteome</keyword>
<feature type="region of interest" description="Disordered" evidence="5">
    <location>
        <begin position="15"/>
        <end position="35"/>
    </location>
</feature>
<evidence type="ECO:0000313" key="6">
    <source>
        <dbReference type="EMBL" id="KAK2566368.1"/>
    </source>
</evidence>
<proteinExistence type="inferred from homology"/>
<dbReference type="PANTHER" id="PTHR21008:SF1">
    <property type="entry name" value="25S RRNA (ADENINE(2142)-N(1))-METHYLTRANSFERASE"/>
    <property type="match status" value="1"/>
</dbReference>
<comment type="function">
    <text evidence="4">S-adenosyl-L-methionine-binding protein that acts as an inhibitor of mTORC1 signaling. Acts as a sensor of S-adenosyl-L-methionine to signal methionine sufficiency to mTORC1. Probably also acts as a S-adenosyl-L-methionine-dependent methyltransferase.</text>
</comment>
<keyword evidence="1 4" id="KW-0489">Methyltransferase</keyword>
<dbReference type="InterPro" id="IPR021867">
    <property type="entry name" value="Bmt2/SAMTOR"/>
</dbReference>
<dbReference type="Pfam" id="PF11968">
    <property type="entry name" value="Bmt2"/>
    <property type="match status" value="1"/>
</dbReference>
<evidence type="ECO:0000256" key="1">
    <source>
        <dbReference type="ARBA" id="ARBA00022603"/>
    </source>
</evidence>
<keyword evidence="2 4" id="KW-0808">Transferase</keyword>
<dbReference type="SUPFAM" id="SSF53335">
    <property type="entry name" value="S-adenosyl-L-methionine-dependent methyltransferases"/>
    <property type="match status" value="1"/>
</dbReference>
<feature type="binding site" evidence="4">
    <location>
        <position position="157"/>
    </location>
    <ligand>
        <name>S-adenosyl-L-methionine</name>
        <dbReference type="ChEBI" id="CHEBI:59789"/>
    </ligand>
</feature>
<protein>
    <recommendedName>
        <fullName evidence="4">S-adenosylmethionine sensor upstream of mTORC1</fullName>
    </recommendedName>
    <alternativeName>
        <fullName evidence="4">Probable methyltransferase BMT2 homolog</fullName>
        <ecNumber evidence="4">2.1.1.-</ecNumber>
    </alternativeName>
</protein>
<gene>
    <name evidence="6" type="ORF">P5673_009870</name>
</gene>
<dbReference type="Gene3D" id="3.40.50.150">
    <property type="entry name" value="Vaccinia Virus protein VP39"/>
    <property type="match status" value="1"/>
</dbReference>
<evidence type="ECO:0000256" key="5">
    <source>
        <dbReference type="SAM" id="MobiDB-lite"/>
    </source>
</evidence>
<comment type="caution">
    <text evidence="6">The sequence shown here is derived from an EMBL/GenBank/DDBJ whole genome shotgun (WGS) entry which is preliminary data.</text>
</comment>
<reference evidence="6" key="2">
    <citation type="journal article" date="2023" name="Science">
        <title>Genomic signatures of disease resistance in endangered staghorn corals.</title>
        <authorList>
            <person name="Vollmer S.V."/>
            <person name="Selwyn J.D."/>
            <person name="Despard B.A."/>
            <person name="Roesel C.L."/>
        </authorList>
    </citation>
    <scope>NUCLEOTIDE SEQUENCE</scope>
    <source>
        <strain evidence="6">K2</strain>
    </source>
</reference>
<dbReference type="InterPro" id="IPR029063">
    <property type="entry name" value="SAM-dependent_MTases_sf"/>
</dbReference>
<dbReference type="AlphaFoldDB" id="A0AAD9QRY5"/>
<evidence type="ECO:0000256" key="2">
    <source>
        <dbReference type="ARBA" id="ARBA00022679"/>
    </source>
</evidence>
<evidence type="ECO:0000313" key="7">
    <source>
        <dbReference type="Proteomes" id="UP001249851"/>
    </source>
</evidence>
<evidence type="ECO:0000256" key="3">
    <source>
        <dbReference type="ARBA" id="ARBA00022691"/>
    </source>
</evidence>
<dbReference type="EMBL" id="JARQWQ010000017">
    <property type="protein sequence ID" value="KAK2566368.1"/>
    <property type="molecule type" value="Genomic_DNA"/>
</dbReference>
<dbReference type="Proteomes" id="UP001249851">
    <property type="component" value="Unassembled WGS sequence"/>
</dbReference>
<name>A0AAD9QRY5_ACRCE</name>
<dbReference type="HAMAP" id="MF_03044">
    <property type="entry name" value="BMT2"/>
    <property type="match status" value="1"/>
</dbReference>
<organism evidence="6 7">
    <name type="scientific">Acropora cervicornis</name>
    <name type="common">Staghorn coral</name>
    <dbReference type="NCBI Taxonomy" id="6130"/>
    <lineage>
        <taxon>Eukaryota</taxon>
        <taxon>Metazoa</taxon>
        <taxon>Cnidaria</taxon>
        <taxon>Anthozoa</taxon>
        <taxon>Hexacorallia</taxon>
        <taxon>Scleractinia</taxon>
        <taxon>Astrocoeniina</taxon>
        <taxon>Acroporidae</taxon>
        <taxon>Acropora</taxon>
    </lineage>
</organism>
<sequence length="288" mass="32978">MADSVATGLGNISVKHSGMRQWTKNKDRKKKKASKRPIVQFNTRKDKKIIAEYHTLNKQINALRKSPSIAKGEKDRMIADLEEKREKIGGINSYQEASRLGEARHGSFNSAKWVVKQLKAFDVHHSSQQTKLKILDVGALDNNYQKHCKWIQCTPIDLNPQNNRVIQADFLMLNDKKDYDAIVLSLIINFEGDFRKRGEMLRKCEELIVDQGHLFIVLPLACLENSRYLDKDFFVSMLGSLGFEVCLCHSSRKLCFFMFKKTSQISGKSFSKHVVRKGGNRNNFAIVL</sequence>
<dbReference type="GO" id="GO:0005730">
    <property type="term" value="C:nucleolus"/>
    <property type="evidence" value="ECO:0007669"/>
    <property type="project" value="TreeGrafter"/>
</dbReference>
<dbReference type="EC" id="2.1.1.-" evidence="4"/>
<feature type="binding site" evidence="4">
    <location>
        <position position="138"/>
    </location>
    <ligand>
        <name>S-adenosyl-L-methionine</name>
        <dbReference type="ChEBI" id="CHEBI:59789"/>
    </ligand>
</feature>
<reference evidence="6" key="1">
    <citation type="journal article" date="2023" name="G3 (Bethesda)">
        <title>Whole genome assembly and annotation of the endangered Caribbean coral Acropora cervicornis.</title>
        <authorList>
            <person name="Selwyn J.D."/>
            <person name="Vollmer S.V."/>
        </authorList>
    </citation>
    <scope>NUCLEOTIDE SEQUENCE</scope>
    <source>
        <strain evidence="6">K2</strain>
    </source>
</reference>
<comment type="similarity">
    <text evidence="4">Belongs to the BMT2 family.</text>
</comment>
<accession>A0AAD9QRY5</accession>
<keyword evidence="3 4" id="KW-0949">S-adenosyl-L-methionine</keyword>
<feature type="compositionally biased region" description="Basic residues" evidence="5">
    <location>
        <begin position="26"/>
        <end position="35"/>
    </location>
</feature>
<dbReference type="GO" id="GO:0016433">
    <property type="term" value="F:rRNA (adenine) methyltransferase activity"/>
    <property type="evidence" value="ECO:0007669"/>
    <property type="project" value="TreeGrafter"/>
</dbReference>